<feature type="region of interest" description="Disordered" evidence="3">
    <location>
        <begin position="252"/>
        <end position="334"/>
    </location>
</feature>
<dbReference type="GO" id="GO:0006398">
    <property type="term" value="P:mRNA 3'-end processing by stem-loop binding and cleavage"/>
    <property type="evidence" value="ECO:0007669"/>
    <property type="project" value="TreeGrafter"/>
</dbReference>
<dbReference type="GO" id="GO:0071207">
    <property type="term" value="F:histone pre-mRNA stem-loop binding"/>
    <property type="evidence" value="ECO:0007669"/>
    <property type="project" value="TreeGrafter"/>
</dbReference>
<proteinExistence type="inferred from homology"/>
<evidence type="ECO:0000256" key="3">
    <source>
        <dbReference type="SAM" id="MobiDB-lite"/>
    </source>
</evidence>
<dbReference type="Proteomes" id="UP001430356">
    <property type="component" value="Unassembled WGS sequence"/>
</dbReference>
<feature type="region of interest" description="Disordered" evidence="3">
    <location>
        <begin position="410"/>
        <end position="455"/>
    </location>
</feature>
<accession>A0AAW0ENQ0</accession>
<dbReference type="FunFam" id="1.10.8.1120:FF:000001">
    <property type="entry name" value="Histone RNA hairpin-binding protein-like"/>
    <property type="match status" value="1"/>
</dbReference>
<feature type="region of interest" description="Disordered" evidence="3">
    <location>
        <begin position="884"/>
        <end position="910"/>
    </location>
</feature>
<evidence type="ECO:0000313" key="6">
    <source>
        <dbReference type="Proteomes" id="UP001430356"/>
    </source>
</evidence>
<feature type="compositionally biased region" description="Low complexity" evidence="3">
    <location>
        <begin position="19"/>
        <end position="36"/>
    </location>
</feature>
<feature type="region of interest" description="Disordered" evidence="3">
    <location>
        <begin position="117"/>
        <end position="148"/>
    </location>
</feature>
<dbReference type="Pfam" id="PF15247">
    <property type="entry name" value="SLBP_RNA_bind"/>
    <property type="match status" value="1"/>
</dbReference>
<name>A0AAW0ENQ0_9TRYP</name>
<protein>
    <submittedName>
        <fullName evidence="5">Histone RNA hairpin-binding protein RNA-binding domain containing protein</fullName>
    </submittedName>
</protein>
<feature type="region of interest" description="Disordered" evidence="3">
    <location>
        <begin position="641"/>
        <end position="670"/>
    </location>
</feature>
<feature type="compositionally biased region" description="Polar residues" evidence="3">
    <location>
        <begin position="657"/>
        <end position="670"/>
    </location>
</feature>
<keyword evidence="6" id="KW-1185">Reference proteome</keyword>
<feature type="region of interest" description="Disordered" evidence="3">
    <location>
        <begin position="162"/>
        <end position="195"/>
    </location>
</feature>
<dbReference type="GO" id="GO:0071204">
    <property type="term" value="C:histone pre-mRNA 3'end processing complex"/>
    <property type="evidence" value="ECO:0007669"/>
    <property type="project" value="TreeGrafter"/>
</dbReference>
<evidence type="ECO:0000256" key="2">
    <source>
        <dbReference type="ARBA" id="ARBA00022884"/>
    </source>
</evidence>
<feature type="compositionally biased region" description="Low complexity" evidence="3">
    <location>
        <begin position="311"/>
        <end position="334"/>
    </location>
</feature>
<dbReference type="GO" id="GO:0003729">
    <property type="term" value="F:mRNA binding"/>
    <property type="evidence" value="ECO:0007669"/>
    <property type="project" value="InterPro"/>
</dbReference>
<keyword evidence="2" id="KW-0694">RNA-binding</keyword>
<reference evidence="5 6" key="1">
    <citation type="journal article" date="2021" name="MBio">
        <title>A New Model Trypanosomatid, Novymonas esmeraldas: Genomic Perception of Its 'Candidatus Pandoraea novymonadis' Endosymbiont.</title>
        <authorList>
            <person name="Zakharova A."/>
            <person name="Saura A."/>
            <person name="Butenko A."/>
            <person name="Podesvova L."/>
            <person name="Warmusova S."/>
            <person name="Kostygov A.Y."/>
            <person name="Nenarokova A."/>
            <person name="Lukes J."/>
            <person name="Opperdoes F.R."/>
            <person name="Yurchenko V."/>
        </authorList>
    </citation>
    <scope>NUCLEOTIDE SEQUENCE [LARGE SCALE GENOMIC DNA]</scope>
    <source>
        <strain evidence="5 6">E262AT.01</strain>
    </source>
</reference>
<sequence>MHKSLHGVGADDASTSICPAGAVPSSSSSFSGAGPVTHPHAIRGGHGINARVRRDSGAAKEVARPGCFAGVVSRADVAQHTSTAPSPFAWQSKASAAHSNHRGGDVLRAVAATGPILPDSVGELGATPDARRRSRDVASPSQHPGDSSLVFAMSEDSELKVLASGGTAPTASPPTLGIGAGAPAPLPPTPRNLVNHSRTAHSYAAGSGAVEVDSSDYAAHCSIGQRGAGAGHVLPHTPQVRRESIMDSVPQAGAAVARPSVHVAQQHAGGGGGGATGLTAPTYRSSPHELRTPPALHVCPGAMASHLNDHPQQQQQQQQQQPQQQQPRARGAAVLAAAPPVGSLPPAITGTRWPQRPIPSVSLYPSAAGAGGMASLRGASRATAAAAAAAVTAAAAAAAAATHPSTIAAGGGAAMQHHQRSSSSVGAAYSTDARSQNSGTPPPQQQQQPSQPLEKPFTEAQRRAVLEEVETELYLNYTAIPVPPSMINTGDTDERRRRLDQRRKQIIYGKETEGYVKYNALIPRPCDREFHNPLHAITPRPEYDCSKRQFDRVLNAWRRQLHQWDDCDVEMVEERFLPLGTATLLDLGLCRPPSNRTPTAATVAAAAAATASLVASIKRPQAAPAGVMHSIANVAAMASTGHAHNNNNSDDADAQPHSRSPVFTDNSPTSGLYSSTNLSMHINSGRAASMATACTPSRPQLSEGAEGPQVDESFFLHMNSGNSRVASPFHTAYGGINGRGSAGSHYQHVMMRNSTAHAHAGHAGNGGTPGGGGGGGGYGYFTGLTPAHRPSSRGGMPHHITTILGSEYELMTPSGPGSPAGMPHYTRTGGSPYPLGEPWIPSRRSPTCVVGTAHGVGGHPATAATLGAVTTAKNGGTIVMMGGGSGGGRGESPPHTTELALIPSTSVPSGSGFAKSPYGYRVHSPVQPQAAAAAAMQQQQQQQQPLHATATYAAPLSRQQSRPSVAGAAAAMTGGTPRLQQPGGPAVASVAAANPTHASPAHGMSEPQHSWTPPRAQAPTRASPHALHVHLAATPPSHMHPAA</sequence>
<dbReference type="InterPro" id="IPR038294">
    <property type="entry name" value="SLBP_RNA_bind_sf"/>
</dbReference>
<feature type="compositionally biased region" description="Low complexity" evidence="3">
    <location>
        <begin position="966"/>
        <end position="993"/>
    </location>
</feature>
<feature type="compositionally biased region" description="Low complexity" evidence="3">
    <location>
        <begin position="173"/>
        <end position="183"/>
    </location>
</feature>
<dbReference type="PANTHER" id="PTHR17408">
    <property type="entry name" value="HISTONE RNA HAIRPIN-BINDING PROTEIN"/>
    <property type="match status" value="1"/>
</dbReference>
<dbReference type="PANTHER" id="PTHR17408:SF0">
    <property type="entry name" value="HISTONE RNA HAIRPIN-BINDING PROTEIN"/>
    <property type="match status" value="1"/>
</dbReference>
<evidence type="ECO:0000313" key="5">
    <source>
        <dbReference type="EMBL" id="KAK7194540.1"/>
    </source>
</evidence>
<comment type="similarity">
    <text evidence="1">Belongs to the SLBP family.</text>
</comment>
<dbReference type="InterPro" id="IPR029344">
    <property type="entry name" value="SLBP_RNA_bind"/>
</dbReference>
<gene>
    <name evidence="5" type="ORF">NESM_000371300</name>
</gene>
<feature type="region of interest" description="Disordered" evidence="3">
    <location>
        <begin position="956"/>
        <end position="1023"/>
    </location>
</feature>
<dbReference type="Gene3D" id="1.10.8.1120">
    <property type="entry name" value="Histone RNA hairpin-binding protein RNA-binding domain"/>
    <property type="match status" value="1"/>
</dbReference>
<feature type="region of interest" description="Disordered" evidence="3">
    <location>
        <begin position="1"/>
        <end position="44"/>
    </location>
</feature>
<dbReference type="GO" id="GO:0051028">
    <property type="term" value="P:mRNA transport"/>
    <property type="evidence" value="ECO:0007669"/>
    <property type="project" value="TreeGrafter"/>
</dbReference>
<evidence type="ECO:0000259" key="4">
    <source>
        <dbReference type="Pfam" id="PF15247"/>
    </source>
</evidence>
<dbReference type="EMBL" id="JAECZO010000038">
    <property type="protein sequence ID" value="KAK7194540.1"/>
    <property type="molecule type" value="Genomic_DNA"/>
</dbReference>
<comment type="caution">
    <text evidence="5">The sequence shown here is derived from an EMBL/GenBank/DDBJ whole genome shotgun (WGS) entry which is preliminary data.</text>
</comment>
<dbReference type="GO" id="GO:0005737">
    <property type="term" value="C:cytoplasm"/>
    <property type="evidence" value="ECO:0007669"/>
    <property type="project" value="TreeGrafter"/>
</dbReference>
<organism evidence="5 6">
    <name type="scientific">Novymonas esmeraldas</name>
    <dbReference type="NCBI Taxonomy" id="1808958"/>
    <lineage>
        <taxon>Eukaryota</taxon>
        <taxon>Discoba</taxon>
        <taxon>Euglenozoa</taxon>
        <taxon>Kinetoplastea</taxon>
        <taxon>Metakinetoplastina</taxon>
        <taxon>Trypanosomatida</taxon>
        <taxon>Trypanosomatidae</taxon>
        <taxon>Novymonas</taxon>
    </lineage>
</organism>
<evidence type="ECO:0000256" key="1">
    <source>
        <dbReference type="ARBA" id="ARBA00006151"/>
    </source>
</evidence>
<feature type="domain" description="Histone RNA hairpin-binding protein RNA-binding" evidence="4">
    <location>
        <begin position="495"/>
        <end position="566"/>
    </location>
</feature>
<dbReference type="InterPro" id="IPR026502">
    <property type="entry name" value="SLBP1/SLBP2"/>
</dbReference>
<dbReference type="AlphaFoldDB" id="A0AAW0ENQ0"/>